<evidence type="ECO:0000313" key="9">
    <source>
        <dbReference type="EnsemblMetazoa" id="PPA46631.1"/>
    </source>
</evidence>
<dbReference type="GO" id="GO:0043495">
    <property type="term" value="F:protein-membrane adaptor activity"/>
    <property type="evidence" value="ECO:0000318"/>
    <property type="project" value="GO_Central"/>
</dbReference>
<evidence type="ECO:0000256" key="2">
    <source>
        <dbReference type="ARBA" id="ARBA00008932"/>
    </source>
</evidence>
<dbReference type="PANTHER" id="PTHR10809">
    <property type="entry name" value="VESICLE-ASSOCIATED MEMBRANE PROTEIN-ASSOCIATED PROTEIN"/>
    <property type="match status" value="1"/>
</dbReference>
<dbReference type="SUPFAM" id="SSF49354">
    <property type="entry name" value="PapD-like"/>
    <property type="match status" value="1"/>
</dbReference>
<dbReference type="GO" id="GO:0005886">
    <property type="term" value="C:plasma membrane"/>
    <property type="evidence" value="ECO:0000318"/>
    <property type="project" value="GO_Central"/>
</dbReference>
<dbReference type="EnsemblMetazoa" id="PPA46631.1">
    <property type="protein sequence ID" value="PPA46631.1"/>
    <property type="gene ID" value="WBGene00304410"/>
</dbReference>
<dbReference type="InterPro" id="IPR008962">
    <property type="entry name" value="PapD-like_sf"/>
</dbReference>
<comment type="similarity">
    <text evidence="2">Belongs to the VAMP-associated protein (VAP) (TC 9.B.17) family.</text>
</comment>
<keyword evidence="3 7" id="KW-0812">Transmembrane</keyword>
<reference evidence="9" key="2">
    <citation type="submission" date="2022-06" db="UniProtKB">
        <authorList>
            <consortium name="EnsemblMetazoa"/>
        </authorList>
    </citation>
    <scope>IDENTIFICATION</scope>
    <source>
        <strain evidence="9">PS312</strain>
    </source>
</reference>
<evidence type="ECO:0000313" key="10">
    <source>
        <dbReference type="Proteomes" id="UP000005239"/>
    </source>
</evidence>
<proteinExistence type="inferred from homology"/>
<comment type="function">
    <text evidence="6">Central component in molecular interactions underlying sperm crawling. Forms an extensive filament system that extends from sperm villipoda, along the leading edge of the pseudopod.</text>
</comment>
<evidence type="ECO:0000256" key="3">
    <source>
        <dbReference type="ARBA" id="ARBA00022692"/>
    </source>
</evidence>
<keyword evidence="4 7" id="KW-1133">Transmembrane helix</keyword>
<feature type="transmembrane region" description="Helical" evidence="7">
    <location>
        <begin position="155"/>
        <end position="172"/>
    </location>
</feature>
<organism evidence="9 10">
    <name type="scientific">Pristionchus pacificus</name>
    <name type="common">Parasitic nematode worm</name>
    <dbReference type="NCBI Taxonomy" id="54126"/>
    <lineage>
        <taxon>Eukaryota</taxon>
        <taxon>Metazoa</taxon>
        <taxon>Ecdysozoa</taxon>
        <taxon>Nematoda</taxon>
        <taxon>Chromadorea</taxon>
        <taxon>Rhabditida</taxon>
        <taxon>Rhabditina</taxon>
        <taxon>Diplogasteromorpha</taxon>
        <taxon>Diplogasteroidea</taxon>
        <taxon>Neodiplogasteridae</taxon>
        <taxon>Pristionchus</taxon>
    </lineage>
</organism>
<evidence type="ECO:0000259" key="8">
    <source>
        <dbReference type="PROSITE" id="PS50202"/>
    </source>
</evidence>
<dbReference type="PANTHER" id="PTHR10809:SF6">
    <property type="entry name" value="AT11025P-RELATED"/>
    <property type="match status" value="1"/>
</dbReference>
<dbReference type="Proteomes" id="UP000005239">
    <property type="component" value="Unassembled WGS sequence"/>
</dbReference>
<dbReference type="GO" id="GO:0061817">
    <property type="term" value="P:endoplasmic reticulum-plasma membrane tethering"/>
    <property type="evidence" value="ECO:0000318"/>
    <property type="project" value="GO_Central"/>
</dbReference>
<dbReference type="Gene3D" id="2.60.40.10">
    <property type="entry name" value="Immunoglobulins"/>
    <property type="match status" value="1"/>
</dbReference>
<evidence type="ECO:0000256" key="7">
    <source>
        <dbReference type="SAM" id="Phobius"/>
    </source>
</evidence>
<dbReference type="AlphaFoldDB" id="A0A8R1V262"/>
<protein>
    <recommendedName>
        <fullName evidence="6">Major sperm protein</fullName>
    </recommendedName>
</protein>
<keyword evidence="5 7" id="KW-0472">Membrane</keyword>
<evidence type="ECO:0000256" key="4">
    <source>
        <dbReference type="ARBA" id="ARBA00022989"/>
    </source>
</evidence>
<dbReference type="GO" id="GO:0005789">
    <property type="term" value="C:endoplasmic reticulum membrane"/>
    <property type="evidence" value="ECO:0000318"/>
    <property type="project" value="GO_Central"/>
</dbReference>
<reference evidence="10" key="1">
    <citation type="journal article" date="2008" name="Nat. Genet.">
        <title>The Pristionchus pacificus genome provides a unique perspective on nematode lifestyle and parasitism.</title>
        <authorList>
            <person name="Dieterich C."/>
            <person name="Clifton S.W."/>
            <person name="Schuster L.N."/>
            <person name="Chinwalla A."/>
            <person name="Delehaunty K."/>
            <person name="Dinkelacker I."/>
            <person name="Fulton L."/>
            <person name="Fulton R."/>
            <person name="Godfrey J."/>
            <person name="Minx P."/>
            <person name="Mitreva M."/>
            <person name="Roeseler W."/>
            <person name="Tian H."/>
            <person name="Witte H."/>
            <person name="Yang S.P."/>
            <person name="Wilson R.K."/>
            <person name="Sommer R.J."/>
        </authorList>
    </citation>
    <scope>NUCLEOTIDE SEQUENCE [LARGE SCALE GENOMIC DNA]</scope>
    <source>
        <strain evidence="10">PS312</strain>
    </source>
</reference>
<dbReference type="PROSITE" id="PS50202">
    <property type="entry name" value="MSP"/>
    <property type="match status" value="1"/>
</dbReference>
<gene>
    <name evidence="9" type="primary">WBGene00304410</name>
</gene>
<keyword evidence="10" id="KW-1185">Reference proteome</keyword>
<evidence type="ECO:0000256" key="1">
    <source>
        <dbReference type="ARBA" id="ARBA00004211"/>
    </source>
</evidence>
<dbReference type="InterPro" id="IPR016763">
    <property type="entry name" value="VAP"/>
</dbReference>
<dbReference type="GO" id="GO:0090158">
    <property type="term" value="P:endoplasmic reticulum membrane organization"/>
    <property type="evidence" value="ECO:0000318"/>
    <property type="project" value="GO_Central"/>
</dbReference>
<sequence>MTESRGASLVSLVPPTEITFKGPFTDVVTSYLKIQNPQSKTICFKVKTTAPKQYCVRPNSGVLKPGETANISVMLQPIDSIPADAAKHKFMVQSCYAPSEGVDIDAFWKTVAPTELHYGKLRVVFESGSGNNRVSPSAANAKVAQAGLDYPISNIQMILIVMAGLLIGLIVGKLF</sequence>
<evidence type="ECO:0000256" key="6">
    <source>
        <dbReference type="RuleBase" id="RU003425"/>
    </source>
</evidence>
<name>A0A8R1V262_PRIPA</name>
<feature type="domain" description="MSP" evidence="8">
    <location>
        <begin position="9"/>
        <end position="126"/>
    </location>
</feature>
<dbReference type="InterPro" id="IPR000535">
    <property type="entry name" value="MSP_dom"/>
</dbReference>
<comment type="subcellular location">
    <subcellularLocation>
        <location evidence="1">Membrane</location>
        <topology evidence="1">Single-pass type IV membrane protein</topology>
    </subcellularLocation>
</comment>
<dbReference type="InterPro" id="IPR013783">
    <property type="entry name" value="Ig-like_fold"/>
</dbReference>
<evidence type="ECO:0000256" key="5">
    <source>
        <dbReference type="ARBA" id="ARBA00023136"/>
    </source>
</evidence>
<keyword evidence="6" id="KW-0963">Cytoplasm</keyword>
<dbReference type="Pfam" id="PF00635">
    <property type="entry name" value="Motile_Sperm"/>
    <property type="match status" value="1"/>
</dbReference>
<accession>A0A8R1V262</accession>
<keyword evidence="6" id="KW-0206">Cytoskeleton</keyword>